<evidence type="ECO:0000256" key="2">
    <source>
        <dbReference type="ARBA" id="ARBA00022552"/>
    </source>
</evidence>
<keyword evidence="2" id="KW-0698">rRNA processing</keyword>
<proteinExistence type="predicted"/>
<dbReference type="InterPro" id="IPR012584">
    <property type="entry name" value="NOL11_N"/>
</dbReference>
<evidence type="ECO:0000259" key="7">
    <source>
        <dbReference type="PROSITE" id="PS50878"/>
    </source>
</evidence>
<dbReference type="PANTHER" id="PTHR15633:SF2">
    <property type="entry name" value="NUCLEOLAR PROTEIN 11"/>
    <property type="match status" value="1"/>
</dbReference>
<organism evidence="8 9">
    <name type="scientific">Periplaneta americana</name>
    <name type="common">American cockroach</name>
    <name type="synonym">Blatta americana</name>
    <dbReference type="NCBI Taxonomy" id="6978"/>
    <lineage>
        <taxon>Eukaryota</taxon>
        <taxon>Metazoa</taxon>
        <taxon>Ecdysozoa</taxon>
        <taxon>Arthropoda</taxon>
        <taxon>Hexapoda</taxon>
        <taxon>Insecta</taxon>
        <taxon>Pterygota</taxon>
        <taxon>Neoptera</taxon>
        <taxon>Polyneoptera</taxon>
        <taxon>Dictyoptera</taxon>
        <taxon>Blattodea</taxon>
        <taxon>Blattoidea</taxon>
        <taxon>Blattidae</taxon>
        <taxon>Blattinae</taxon>
        <taxon>Periplaneta</taxon>
    </lineage>
</organism>
<dbReference type="InterPro" id="IPR000477">
    <property type="entry name" value="RT_dom"/>
</dbReference>
<evidence type="ECO:0000256" key="5">
    <source>
        <dbReference type="ARBA" id="ARBA00023163"/>
    </source>
</evidence>
<feature type="domain" description="Reverse transcriptase" evidence="7">
    <location>
        <begin position="1"/>
        <end position="224"/>
    </location>
</feature>
<keyword evidence="4" id="KW-0010">Activator</keyword>
<dbReference type="InterPro" id="IPR007863">
    <property type="entry name" value="Peptidase_M16_C"/>
</dbReference>
<keyword evidence="3" id="KW-0805">Transcription regulation</keyword>
<protein>
    <recommendedName>
        <fullName evidence="7">Reverse transcriptase domain-containing protein</fullName>
    </recommendedName>
</protein>
<dbReference type="SUPFAM" id="SSF63411">
    <property type="entry name" value="LuxS/MPP-like metallohydrolase"/>
    <property type="match status" value="2"/>
</dbReference>
<evidence type="ECO:0000256" key="6">
    <source>
        <dbReference type="ARBA" id="ARBA00023242"/>
    </source>
</evidence>
<dbReference type="Pfam" id="PF08168">
    <property type="entry name" value="NOL11_N"/>
    <property type="match status" value="1"/>
</dbReference>
<dbReference type="Gene3D" id="3.30.830.10">
    <property type="entry name" value="Metalloenzyme, LuxS/M16 peptidase-like"/>
    <property type="match status" value="2"/>
</dbReference>
<comment type="subcellular location">
    <subcellularLocation>
        <location evidence="1">Nucleus</location>
        <location evidence="1">Nucleolus</location>
    </subcellularLocation>
</comment>
<evidence type="ECO:0000313" key="9">
    <source>
        <dbReference type="Proteomes" id="UP001148838"/>
    </source>
</evidence>
<comment type="caution">
    <text evidence="8">The sequence shown here is derived from an EMBL/GenBank/DDBJ whole genome shotgun (WGS) entry which is preliminary data.</text>
</comment>
<dbReference type="InterPro" id="IPR011765">
    <property type="entry name" value="Pept_M16_N"/>
</dbReference>
<name>A0ABQ8S1S1_PERAM</name>
<keyword evidence="5" id="KW-0804">Transcription</keyword>
<evidence type="ECO:0000256" key="4">
    <source>
        <dbReference type="ARBA" id="ARBA00023159"/>
    </source>
</evidence>
<dbReference type="Pfam" id="PF05193">
    <property type="entry name" value="Peptidase_M16_C"/>
    <property type="match status" value="1"/>
</dbReference>
<reference evidence="8 9" key="1">
    <citation type="journal article" date="2022" name="Allergy">
        <title>Genome assembly and annotation of Periplaneta americana reveal a comprehensive cockroach allergen profile.</title>
        <authorList>
            <person name="Wang L."/>
            <person name="Xiong Q."/>
            <person name="Saelim N."/>
            <person name="Wang L."/>
            <person name="Nong W."/>
            <person name="Wan A.T."/>
            <person name="Shi M."/>
            <person name="Liu X."/>
            <person name="Cao Q."/>
            <person name="Hui J.H.L."/>
            <person name="Sookrung N."/>
            <person name="Leung T.F."/>
            <person name="Tungtrongchitr A."/>
            <person name="Tsui S.K.W."/>
        </authorList>
    </citation>
    <scope>NUCLEOTIDE SEQUENCE [LARGE SCALE GENOMIC DNA]</scope>
    <source>
        <strain evidence="8">PWHHKU_190912</strain>
    </source>
</reference>
<dbReference type="Pfam" id="PF00078">
    <property type="entry name" value="RVT_1"/>
    <property type="match status" value="1"/>
</dbReference>
<dbReference type="InterPro" id="IPR043502">
    <property type="entry name" value="DNA/RNA_pol_sf"/>
</dbReference>
<dbReference type="Pfam" id="PF20998">
    <property type="entry name" value="Nol11_C"/>
    <property type="match status" value="1"/>
</dbReference>
<sequence>MASVRLLFTQPAVATNMRKSYVQGVGISRRRCFDPSDILKVGRAEGFVRGCRNNKEMATNAAKTPLFRAVTKRGFAAQAAAAPSQGLQRNTDVKSAVLPNKLAVASVETNSPGDALSPLLFNFALEYAIREVQDNRQGLELNRLHQLLVYADDVNMLGENTQTIRENTEILLEASKVVGLEVNPEKTKYMIMSRDQNIVRNGNIKIGDLSFEEVEKFKYLGATVTNINDTREEIKRRINMGNACYYSVEKLLSSSLLSKNLKVRIYKTVILPVLVYGCETWTLTLREEHRLRVFENKVLRKIFGAKRDEVTGEWRKLHNTELHALYSSPDIIRNLKSRRLRWAGHVARMGESRNAYRVLVGRPEGKRPLGRPRRRWEDNIKIDLREVGYDDRNWINLAQDRDRWRAYFVIAKVSEENEYLSVNINIFDTVNQNTHLLSSALSAGSRYEQHDNLGITHMLRIAAGLTTKDSTQFGITRNLQQIGASLSCQTDRETVAYTLECTRDNLDTGLKFLGDVAAKQVFKPWELSDNIPRLKYELRGVSPHARLLDLLHKAAYRTGLGNSLFCPKYLVGSHSSESLQHYVKSLFTTNRAAVVGAGIQQEDLVCFAQNLALESGAGPADIATKYSGGEQRIDAAGSLAHVAVAVEGASLKNTKEALAFAVLQYALGTGPAVKWGASAGSLARAVNAAVASEPVAVTAFNASYTDSGLFGFVASSPGKVAGQVLETALKQLRSGNLSSGDITRGKNQLKAAILLCDESNASLVEEIGVQAVLLGNVLSSSAIASAVDSVTDAEVNAQEDRDITYALFCSVPCIMEQVLFDEILILSVEENPHVYDKQRDSYKDEKMKENTWLSIAASLNTDSMLTIRHICKLTVRMDRVEHKLEGLQNYQKLLNQKQISSWSSKEKLSSPVIYDELGNQYIAVFNRNQLRIWSESEDNLDKIKKFKFQQHIHCVMSQLSGREPLIIFSNGATCLLSAALESRKIEIDRNSVLSANEVIEDCQLVTYETSTYITFFTRNSLKSAYFHVVPVSRDVSSVKVKVERENFQLMGQTTIQQDSSYNLLTLWSDGKLFSLTFLPEVDSKLPGTLVNIVRAVSTKHPVAMTNLSASHVAIYGADPSEEGASLIIYNVQFGVVQSRHHLKLFASPPRLWCTGTNLLITTAHNLVVVPYQLETQRLSSLIGAHCSNVSQSEKDYDLQEMCQMDVNWITNGSDEQAQSETEQMPDTLKQQLQTLQDNGYPQSMMVQKLLPDLLETKSVTELHWCIKYFTDIPENSLVQMLQFCLDNGVDNSERGPYSELLIAILHTTFNDVCLLPYLRAIPFSQAMTLLQYLCDEFDTDGSNVELSNVIDWTSLLLDAHYQRFVLSGDPQVQTLLCKLRELVHSQNLSVWIGSQDVRKSFDLFDIIVTEVTILESAQIGADCAYISHN</sequence>
<evidence type="ECO:0000313" key="8">
    <source>
        <dbReference type="EMBL" id="KAJ4427932.1"/>
    </source>
</evidence>
<dbReference type="Pfam" id="PF00675">
    <property type="entry name" value="Peptidase_M16"/>
    <property type="match status" value="1"/>
</dbReference>
<dbReference type="Proteomes" id="UP001148838">
    <property type="component" value="Unassembled WGS sequence"/>
</dbReference>
<keyword evidence="6" id="KW-0539">Nucleus</keyword>
<dbReference type="PANTHER" id="PTHR15633">
    <property type="entry name" value="NUCLEOLAR PROTEIN 11"/>
    <property type="match status" value="1"/>
</dbReference>
<dbReference type="EMBL" id="JAJSOF020000037">
    <property type="protein sequence ID" value="KAJ4427932.1"/>
    <property type="molecule type" value="Genomic_DNA"/>
</dbReference>
<dbReference type="InterPro" id="IPR042859">
    <property type="entry name" value="NOL11"/>
</dbReference>
<dbReference type="PROSITE" id="PS50878">
    <property type="entry name" value="RT_POL"/>
    <property type="match status" value="1"/>
</dbReference>
<accession>A0ABQ8S1S1</accession>
<keyword evidence="9" id="KW-1185">Reference proteome</keyword>
<evidence type="ECO:0000256" key="1">
    <source>
        <dbReference type="ARBA" id="ARBA00004604"/>
    </source>
</evidence>
<dbReference type="SUPFAM" id="SSF56672">
    <property type="entry name" value="DNA/RNA polymerases"/>
    <property type="match status" value="1"/>
</dbReference>
<gene>
    <name evidence="8" type="ORF">ANN_23942</name>
</gene>
<dbReference type="InterPro" id="IPR048897">
    <property type="entry name" value="Nol11_C"/>
</dbReference>
<dbReference type="InterPro" id="IPR011249">
    <property type="entry name" value="Metalloenz_LuxS/M16"/>
</dbReference>
<evidence type="ECO:0000256" key="3">
    <source>
        <dbReference type="ARBA" id="ARBA00023015"/>
    </source>
</evidence>